<evidence type="ECO:0000256" key="2">
    <source>
        <dbReference type="ARBA" id="ARBA00003949"/>
    </source>
</evidence>
<comment type="function">
    <text evidence="2 13">This enzyme scavenges exogenous and endogenous cytidine and 2'-deoxycytidine for UMP synthesis.</text>
</comment>
<comment type="caution">
    <text evidence="15">The sequence shown here is derived from an EMBL/GenBank/DDBJ whole genome shotgun (WGS) entry which is preliminary data.</text>
</comment>
<comment type="similarity">
    <text evidence="3 13">Belongs to the cytidine and deoxycytidylate deaminase family.</text>
</comment>
<dbReference type="AlphaFoldDB" id="A0AAN7Q0H0"/>
<dbReference type="GO" id="GO:0055086">
    <property type="term" value="P:nucleobase-containing small molecule metabolic process"/>
    <property type="evidence" value="ECO:0007669"/>
    <property type="project" value="UniProtKB-ARBA"/>
</dbReference>
<dbReference type="FunFam" id="3.40.140.10:FF:000008">
    <property type="entry name" value="Cytidine deaminase"/>
    <property type="match status" value="1"/>
</dbReference>
<proteinExistence type="inferred from homology"/>
<feature type="binding site" evidence="12">
    <location>
        <position position="109"/>
    </location>
    <ligand>
        <name>Zn(2+)</name>
        <dbReference type="ChEBI" id="CHEBI:29105"/>
        <note>catalytic</note>
    </ligand>
</feature>
<keyword evidence="16" id="KW-1185">Reference proteome</keyword>
<evidence type="ECO:0000256" key="3">
    <source>
        <dbReference type="ARBA" id="ARBA00006576"/>
    </source>
</evidence>
<dbReference type="InterPro" id="IPR050202">
    <property type="entry name" value="Cyt/Deoxycyt_deaminase"/>
</dbReference>
<dbReference type="InterPro" id="IPR016193">
    <property type="entry name" value="Cytidine_deaminase-like"/>
</dbReference>
<accession>A0AAN7Q0H0</accession>
<feature type="domain" description="CMP/dCMP-type deaminase" evidence="14">
    <location>
        <begin position="21"/>
        <end position="147"/>
    </location>
</feature>
<evidence type="ECO:0000256" key="5">
    <source>
        <dbReference type="ARBA" id="ARBA00022723"/>
    </source>
</evidence>
<keyword evidence="7 12" id="KW-0862">Zinc</keyword>
<dbReference type="PROSITE" id="PS51747">
    <property type="entry name" value="CYT_DCMP_DEAMINASES_2"/>
    <property type="match status" value="1"/>
</dbReference>
<comment type="catalytic activity">
    <reaction evidence="9 13">
        <text>cytidine + H2O + H(+) = uridine + NH4(+)</text>
        <dbReference type="Rhea" id="RHEA:16069"/>
        <dbReference type="ChEBI" id="CHEBI:15377"/>
        <dbReference type="ChEBI" id="CHEBI:15378"/>
        <dbReference type="ChEBI" id="CHEBI:16704"/>
        <dbReference type="ChEBI" id="CHEBI:17562"/>
        <dbReference type="ChEBI" id="CHEBI:28938"/>
        <dbReference type="EC" id="3.5.4.5"/>
    </reaction>
</comment>
<evidence type="ECO:0000256" key="7">
    <source>
        <dbReference type="ARBA" id="ARBA00022833"/>
    </source>
</evidence>
<dbReference type="NCBIfam" id="TIGR01354">
    <property type="entry name" value="cyt_deam_tetra"/>
    <property type="match status" value="1"/>
</dbReference>
<feature type="binding site" evidence="12">
    <location>
        <position position="72"/>
    </location>
    <ligand>
        <name>Zn(2+)</name>
        <dbReference type="ChEBI" id="CHEBI:29105"/>
        <note>catalytic</note>
    </ligand>
</feature>
<feature type="active site" description="Proton donor" evidence="10">
    <location>
        <position position="74"/>
    </location>
</feature>
<reference evidence="16" key="1">
    <citation type="submission" date="2023-01" db="EMBL/GenBank/DDBJ databases">
        <title>Key to firefly adult light organ development and bioluminescence: homeobox transcription factors regulate luciferase expression and transportation to peroxisome.</title>
        <authorList>
            <person name="Fu X."/>
        </authorList>
    </citation>
    <scope>NUCLEOTIDE SEQUENCE [LARGE SCALE GENOMIC DNA]</scope>
</reference>
<evidence type="ECO:0000256" key="10">
    <source>
        <dbReference type="PIRSR" id="PIRSR606262-1"/>
    </source>
</evidence>
<dbReference type="GO" id="GO:0004126">
    <property type="term" value="F:cytidine deaminase activity"/>
    <property type="evidence" value="ECO:0007669"/>
    <property type="project" value="UniProtKB-UniRule"/>
</dbReference>
<evidence type="ECO:0000256" key="12">
    <source>
        <dbReference type="PIRSR" id="PIRSR606262-3"/>
    </source>
</evidence>
<dbReference type="EC" id="3.5.4.5" evidence="4 13"/>
<gene>
    <name evidence="15" type="ORF">RN001_014120</name>
</gene>
<comment type="catalytic activity">
    <reaction evidence="13">
        <text>2'-deoxycytidine + H2O + H(+) = 2'-deoxyuridine + NH4(+)</text>
        <dbReference type="Rhea" id="RHEA:13433"/>
        <dbReference type="ChEBI" id="CHEBI:15377"/>
        <dbReference type="ChEBI" id="CHEBI:15378"/>
        <dbReference type="ChEBI" id="CHEBI:15698"/>
        <dbReference type="ChEBI" id="CHEBI:16450"/>
        <dbReference type="ChEBI" id="CHEBI:28938"/>
        <dbReference type="EC" id="3.5.4.5"/>
    </reaction>
</comment>
<evidence type="ECO:0000313" key="16">
    <source>
        <dbReference type="Proteomes" id="UP001353858"/>
    </source>
</evidence>
<evidence type="ECO:0000256" key="13">
    <source>
        <dbReference type="RuleBase" id="RU364006"/>
    </source>
</evidence>
<name>A0AAN7Q0H0_9COLE</name>
<feature type="binding site" evidence="12">
    <location>
        <position position="106"/>
    </location>
    <ligand>
        <name>Zn(2+)</name>
        <dbReference type="ChEBI" id="CHEBI:29105"/>
        <note>catalytic</note>
    </ligand>
</feature>
<dbReference type="GO" id="GO:0072527">
    <property type="term" value="P:pyrimidine-containing compound metabolic process"/>
    <property type="evidence" value="ECO:0007669"/>
    <property type="project" value="UniProtKB-ARBA"/>
</dbReference>
<comment type="cofactor">
    <cofactor evidence="1 12 13">
        <name>Zn(2+)</name>
        <dbReference type="ChEBI" id="CHEBI:29105"/>
    </cofactor>
</comment>
<dbReference type="SUPFAM" id="SSF53927">
    <property type="entry name" value="Cytidine deaminase-like"/>
    <property type="match status" value="1"/>
</dbReference>
<evidence type="ECO:0000256" key="6">
    <source>
        <dbReference type="ARBA" id="ARBA00022801"/>
    </source>
</evidence>
<organism evidence="15 16">
    <name type="scientific">Aquatica leii</name>
    <dbReference type="NCBI Taxonomy" id="1421715"/>
    <lineage>
        <taxon>Eukaryota</taxon>
        <taxon>Metazoa</taxon>
        <taxon>Ecdysozoa</taxon>
        <taxon>Arthropoda</taxon>
        <taxon>Hexapoda</taxon>
        <taxon>Insecta</taxon>
        <taxon>Pterygota</taxon>
        <taxon>Neoptera</taxon>
        <taxon>Endopterygota</taxon>
        <taxon>Coleoptera</taxon>
        <taxon>Polyphaga</taxon>
        <taxon>Elateriformia</taxon>
        <taxon>Elateroidea</taxon>
        <taxon>Lampyridae</taxon>
        <taxon>Luciolinae</taxon>
        <taxon>Aquatica</taxon>
    </lineage>
</organism>
<dbReference type="GO" id="GO:0005829">
    <property type="term" value="C:cytosol"/>
    <property type="evidence" value="ECO:0007669"/>
    <property type="project" value="TreeGrafter"/>
</dbReference>
<dbReference type="Gene3D" id="3.40.140.10">
    <property type="entry name" value="Cytidine Deaminase, domain 2"/>
    <property type="match status" value="1"/>
</dbReference>
<evidence type="ECO:0000313" key="15">
    <source>
        <dbReference type="EMBL" id="KAK4874760.1"/>
    </source>
</evidence>
<dbReference type="CDD" id="cd01283">
    <property type="entry name" value="cytidine_deaminase"/>
    <property type="match status" value="1"/>
</dbReference>
<dbReference type="Proteomes" id="UP001353858">
    <property type="component" value="Unassembled WGS sequence"/>
</dbReference>
<dbReference type="PANTHER" id="PTHR11644:SF2">
    <property type="entry name" value="CYTIDINE DEAMINASE"/>
    <property type="match status" value="1"/>
</dbReference>
<dbReference type="GO" id="GO:0008270">
    <property type="term" value="F:zinc ion binding"/>
    <property type="evidence" value="ECO:0007669"/>
    <property type="project" value="UniProtKB-UniRule"/>
</dbReference>
<keyword evidence="5 12" id="KW-0479">Metal-binding</keyword>
<dbReference type="InterPro" id="IPR006262">
    <property type="entry name" value="Cyt_deam_tetra"/>
</dbReference>
<evidence type="ECO:0000259" key="14">
    <source>
        <dbReference type="PROSITE" id="PS51747"/>
    </source>
</evidence>
<dbReference type="Pfam" id="PF00383">
    <property type="entry name" value="dCMP_cyt_deam_1"/>
    <property type="match status" value="1"/>
</dbReference>
<dbReference type="PANTHER" id="PTHR11644">
    <property type="entry name" value="CYTIDINE DEAMINASE"/>
    <property type="match status" value="1"/>
</dbReference>
<evidence type="ECO:0000256" key="8">
    <source>
        <dbReference type="ARBA" id="ARBA00032005"/>
    </source>
</evidence>
<protein>
    <recommendedName>
        <fullName evidence="4 13">Cytidine deaminase</fullName>
        <ecNumber evidence="4 13">3.5.4.5</ecNumber>
    </recommendedName>
    <alternativeName>
        <fullName evidence="8 13">Cytidine aminohydrolase</fullName>
    </alternativeName>
</protein>
<evidence type="ECO:0000256" key="9">
    <source>
        <dbReference type="ARBA" id="ARBA00049558"/>
    </source>
</evidence>
<keyword evidence="6 13" id="KW-0378">Hydrolase</keyword>
<sequence>MNPLLSHHFHLEKVPLESLDSVSQQSLQQAVKTRENAYNAYSKFKVGASVVTEDDLIFTGCNVENCTYTAICAERTAYVKAISEGHRKFKSVAVVAFQENNLTAPCGTCRQFMAEFGDVIVYIAKPTLEEVFVCRLNDLLPLRFHLD</sequence>
<dbReference type="EMBL" id="JARPUR010000006">
    <property type="protein sequence ID" value="KAK4874760.1"/>
    <property type="molecule type" value="Genomic_DNA"/>
</dbReference>
<dbReference type="InterPro" id="IPR002125">
    <property type="entry name" value="CMP_dCMP_dom"/>
</dbReference>
<feature type="binding site" evidence="11">
    <location>
        <begin position="62"/>
        <end position="68"/>
    </location>
    <ligand>
        <name>substrate</name>
    </ligand>
</feature>
<evidence type="ECO:0000256" key="11">
    <source>
        <dbReference type="PIRSR" id="PIRSR606262-2"/>
    </source>
</evidence>
<evidence type="ECO:0000256" key="1">
    <source>
        <dbReference type="ARBA" id="ARBA00001947"/>
    </source>
</evidence>
<dbReference type="NCBIfam" id="NF004064">
    <property type="entry name" value="PRK05578.1"/>
    <property type="match status" value="1"/>
</dbReference>
<evidence type="ECO:0000256" key="4">
    <source>
        <dbReference type="ARBA" id="ARBA00012783"/>
    </source>
</evidence>